<reference evidence="3" key="1">
    <citation type="submission" date="2024-04" db="EMBL/GenBank/DDBJ databases">
        <authorList>
            <person name="Shaw F."/>
            <person name="Minotto A."/>
        </authorList>
    </citation>
    <scope>NUCLEOTIDE SEQUENCE [LARGE SCALE GENOMIC DNA]</scope>
</reference>
<organism evidence="2 3">
    <name type="scientific">Somion occarium</name>
    <dbReference type="NCBI Taxonomy" id="3059160"/>
    <lineage>
        <taxon>Eukaryota</taxon>
        <taxon>Fungi</taxon>
        <taxon>Dikarya</taxon>
        <taxon>Basidiomycota</taxon>
        <taxon>Agaricomycotina</taxon>
        <taxon>Agaricomycetes</taxon>
        <taxon>Polyporales</taxon>
        <taxon>Cerrenaceae</taxon>
        <taxon>Somion</taxon>
    </lineage>
</organism>
<feature type="region of interest" description="Disordered" evidence="1">
    <location>
        <begin position="150"/>
        <end position="200"/>
    </location>
</feature>
<sequence>MTRSAHHQNPRKCLSPSQRRPVKAGHKAKRSSEGREHALTPEETQRVEDFIRRWENAPKQENPGMCEYRTIEMTPDLEDFMSLLSLSTGWGGSGFITIFRSILSKSKRNQPEASRLASRIWERIPWQYQELCCRESKARQVRAKARELQDDESYLTCSPHESSKGHLPSNPSSPPVNACQRKPEQGVEPVNHRSTVPNSDEVIDVLPNDTLQELSFNSESQLNLTPCHRALFNFTDSASPPVQSIPSCSIGQNQPTRLPCTSPNFAYHLPFSPELVSSSTPSSTSEELPTPSILPLSLDLVSTTNVPMGFNMPSDSRCERERHQDLFPPPPEEPFDLQYWSELFDTANAVCEPSAAVRTNSLDLYNMAPSCDRYDYSVHAPHPGYSSTYSYPAMVPSNHPVVDNQNDYRYDNYLYSSSGQATF</sequence>
<evidence type="ECO:0000313" key="2">
    <source>
        <dbReference type="EMBL" id="CAL1710970.1"/>
    </source>
</evidence>
<feature type="region of interest" description="Disordered" evidence="1">
    <location>
        <begin position="1"/>
        <end position="43"/>
    </location>
</feature>
<dbReference type="Proteomes" id="UP001497453">
    <property type="component" value="Chromosome 6"/>
</dbReference>
<keyword evidence="3" id="KW-1185">Reference proteome</keyword>
<proteinExistence type="predicted"/>
<gene>
    <name evidence="2" type="ORF">GFSPODELE1_LOCUS8117</name>
</gene>
<accession>A0ABP1DTC0</accession>
<evidence type="ECO:0000256" key="1">
    <source>
        <dbReference type="SAM" id="MobiDB-lite"/>
    </source>
</evidence>
<feature type="compositionally biased region" description="Basic residues" evidence="1">
    <location>
        <begin position="20"/>
        <end position="29"/>
    </location>
</feature>
<name>A0ABP1DTC0_9APHY</name>
<evidence type="ECO:0000313" key="3">
    <source>
        <dbReference type="Proteomes" id="UP001497453"/>
    </source>
</evidence>
<feature type="compositionally biased region" description="Basic residues" evidence="1">
    <location>
        <begin position="1"/>
        <end position="10"/>
    </location>
</feature>
<dbReference type="EMBL" id="OZ037949">
    <property type="protein sequence ID" value="CAL1710970.1"/>
    <property type="molecule type" value="Genomic_DNA"/>
</dbReference>
<feature type="compositionally biased region" description="Basic and acidic residues" evidence="1">
    <location>
        <begin position="30"/>
        <end position="43"/>
    </location>
</feature>
<protein>
    <submittedName>
        <fullName evidence="2">Uncharacterized protein</fullName>
    </submittedName>
</protein>